<feature type="region of interest" description="Disordered" evidence="3">
    <location>
        <begin position="247"/>
        <end position="302"/>
    </location>
</feature>
<gene>
    <name evidence="5" type="ORF">IFR04_015901</name>
</gene>
<dbReference type="InterPro" id="IPR000156">
    <property type="entry name" value="Ran_bind_dom"/>
</dbReference>
<dbReference type="PANTHER" id="PTHR23138">
    <property type="entry name" value="RAN BINDING PROTEIN"/>
    <property type="match status" value="1"/>
</dbReference>
<evidence type="ECO:0000259" key="4">
    <source>
        <dbReference type="PROSITE" id="PS50196"/>
    </source>
</evidence>
<reference evidence="5" key="1">
    <citation type="submission" date="2021-02" db="EMBL/GenBank/DDBJ databases">
        <title>Genome sequence Cadophora malorum strain M34.</title>
        <authorList>
            <person name="Stefanovic E."/>
            <person name="Vu D."/>
            <person name="Scully C."/>
            <person name="Dijksterhuis J."/>
            <person name="Roader J."/>
            <person name="Houbraken J."/>
        </authorList>
    </citation>
    <scope>NUCLEOTIDE SEQUENCE</scope>
    <source>
        <strain evidence="5">M34</strain>
    </source>
</reference>
<evidence type="ECO:0000313" key="5">
    <source>
        <dbReference type="EMBL" id="KAG4410966.1"/>
    </source>
</evidence>
<dbReference type="InterPro" id="IPR011993">
    <property type="entry name" value="PH-like_dom_sf"/>
</dbReference>
<comment type="caution">
    <text evidence="5">The sequence shown here is derived from an EMBL/GenBank/DDBJ whole genome shotgun (WGS) entry which is preliminary data.</text>
</comment>
<comment type="subcellular location">
    <subcellularLocation>
        <location evidence="1">Nucleus</location>
    </subcellularLocation>
</comment>
<feature type="compositionally biased region" description="Low complexity" evidence="3">
    <location>
        <begin position="268"/>
        <end position="283"/>
    </location>
</feature>
<feature type="compositionally biased region" description="Basic and acidic residues" evidence="3">
    <location>
        <begin position="165"/>
        <end position="200"/>
    </location>
</feature>
<evidence type="ECO:0000313" key="6">
    <source>
        <dbReference type="Proteomes" id="UP000664132"/>
    </source>
</evidence>
<name>A0A8H7VY22_9HELO</name>
<dbReference type="PROSITE" id="PS50196">
    <property type="entry name" value="RANBD1"/>
    <property type="match status" value="1"/>
</dbReference>
<dbReference type="OrthoDB" id="185618at2759"/>
<dbReference type="EMBL" id="JAFJYH010000548">
    <property type="protein sequence ID" value="KAG4410966.1"/>
    <property type="molecule type" value="Genomic_DNA"/>
</dbReference>
<evidence type="ECO:0000256" key="1">
    <source>
        <dbReference type="ARBA" id="ARBA00004123"/>
    </source>
</evidence>
<dbReference type="GO" id="GO:0005634">
    <property type="term" value="C:nucleus"/>
    <property type="evidence" value="ECO:0007669"/>
    <property type="project" value="UniProtKB-SubCell"/>
</dbReference>
<feature type="compositionally biased region" description="Acidic residues" evidence="3">
    <location>
        <begin position="358"/>
        <end position="371"/>
    </location>
</feature>
<evidence type="ECO:0000256" key="2">
    <source>
        <dbReference type="ARBA" id="ARBA00023242"/>
    </source>
</evidence>
<accession>A0A8H7VY22</accession>
<feature type="compositionally biased region" description="Basic and acidic residues" evidence="3">
    <location>
        <begin position="45"/>
        <end position="59"/>
    </location>
</feature>
<feature type="compositionally biased region" description="Basic and acidic residues" evidence="3">
    <location>
        <begin position="375"/>
        <end position="388"/>
    </location>
</feature>
<feature type="compositionally biased region" description="Polar residues" evidence="3">
    <location>
        <begin position="201"/>
        <end position="218"/>
    </location>
</feature>
<feature type="compositionally biased region" description="Basic and acidic residues" evidence="3">
    <location>
        <begin position="9"/>
        <end position="20"/>
    </location>
</feature>
<proteinExistence type="predicted"/>
<dbReference type="Pfam" id="PF00638">
    <property type="entry name" value="Ran_BP1"/>
    <property type="match status" value="1"/>
</dbReference>
<protein>
    <recommendedName>
        <fullName evidence="4">RanBD1 domain-containing protein</fullName>
    </recommendedName>
</protein>
<organism evidence="5 6">
    <name type="scientific">Cadophora malorum</name>
    <dbReference type="NCBI Taxonomy" id="108018"/>
    <lineage>
        <taxon>Eukaryota</taxon>
        <taxon>Fungi</taxon>
        <taxon>Dikarya</taxon>
        <taxon>Ascomycota</taxon>
        <taxon>Pezizomycotina</taxon>
        <taxon>Leotiomycetes</taxon>
        <taxon>Helotiales</taxon>
        <taxon>Ploettnerulaceae</taxon>
        <taxon>Cadophora</taxon>
    </lineage>
</organism>
<feature type="domain" description="RanBD1" evidence="4">
    <location>
        <begin position="377"/>
        <end position="529"/>
    </location>
</feature>
<dbReference type="PANTHER" id="PTHR23138:SF142">
    <property type="entry name" value="RAN-BINDING PROTEIN 3B-RELATED"/>
    <property type="match status" value="1"/>
</dbReference>
<evidence type="ECO:0000256" key="3">
    <source>
        <dbReference type="SAM" id="MobiDB-lite"/>
    </source>
</evidence>
<dbReference type="InterPro" id="IPR045255">
    <property type="entry name" value="RanBP1-like"/>
</dbReference>
<dbReference type="Proteomes" id="UP000664132">
    <property type="component" value="Unassembled WGS sequence"/>
</dbReference>
<dbReference type="Gene3D" id="2.30.29.30">
    <property type="entry name" value="Pleckstrin-homology domain (PH domain)/Phosphotyrosine-binding domain (PTB)"/>
    <property type="match status" value="1"/>
</dbReference>
<feature type="region of interest" description="Disordered" evidence="3">
    <location>
        <begin position="1"/>
        <end position="223"/>
    </location>
</feature>
<dbReference type="AlphaFoldDB" id="A0A8H7VY22"/>
<feature type="region of interest" description="Disordered" evidence="3">
    <location>
        <begin position="336"/>
        <end position="395"/>
    </location>
</feature>
<keyword evidence="6" id="KW-1185">Reference proteome</keyword>
<sequence>MSSTSAADDVPHKSSAHKESVSSNSNPDLMESNHDLPARTMAMAEDERHEHGDAHKDDPATMAASEELKHTTISDNTATKSRVQEPAVEPAGEDKVMEETPKAGTPDLEPSEVQDEEMRERLSSPKKKRGRDQDEDEDTKNIGEDNVDEPGSSADASVVNGSRTTRSEPEKKRPRDTSEELPKSAEKPKEAKAEIVDLKTTDQTPRSPSKESPTNATSDKPKISASAFASSGFASLAASSNSPFGSLGATKPSIFSGTAQPAPSGFGALAAAKSPASTAPATSGFGGLASGDKSTTGFGFGSGTTSGFGGLATGSVFGSKLGNGFAGGAGPKLSSFAAPGKENAPIPAKPAKAFGAPESDEDADSDEDGSDGEAASDHEDAAATEEKKKVKSAKVHIDDGEAGEATLLQLRAKIFAMESKEIGWKERGVGTLKINVPVSSASFDDNGVAVPGSFDPSGLEDEDEENKVVGPRIPRLIMRQENTHRVILNTVILRGTAFTDKPGTSTAQIMFTAIEGDKEPKPVSMILKMSEANARLFHAEIDSIQREL</sequence>
<keyword evidence="2" id="KW-0539">Nucleus</keyword>
<dbReference type="SMART" id="SM00160">
    <property type="entry name" value="RanBD"/>
    <property type="match status" value="1"/>
</dbReference>
<dbReference type="SUPFAM" id="SSF50729">
    <property type="entry name" value="PH domain-like"/>
    <property type="match status" value="1"/>
</dbReference>
<feature type="compositionally biased region" description="Basic and acidic residues" evidence="3">
    <location>
        <begin position="92"/>
        <end position="101"/>
    </location>
</feature>